<evidence type="ECO:0000313" key="1">
    <source>
        <dbReference type="EMBL" id="KJB71160.1"/>
    </source>
</evidence>
<dbReference type="Proteomes" id="UP000032304">
    <property type="component" value="Chromosome 11"/>
</dbReference>
<proteinExistence type="predicted"/>
<dbReference type="Gramene" id="KJB71160">
    <property type="protein sequence ID" value="KJB71160"/>
    <property type="gene ID" value="B456_011G108800"/>
</dbReference>
<dbReference type="OMA" id="HPWSEKV"/>
<dbReference type="AlphaFoldDB" id="A0A0D2VL20"/>
<accession>A0A0D2VL20</accession>
<evidence type="ECO:0000313" key="2">
    <source>
        <dbReference type="Proteomes" id="UP000032304"/>
    </source>
</evidence>
<keyword evidence="2" id="KW-1185">Reference proteome</keyword>
<organism evidence="1 2">
    <name type="scientific">Gossypium raimondii</name>
    <name type="common">Peruvian cotton</name>
    <name type="synonym">Gossypium klotzschianum subsp. raimondii</name>
    <dbReference type="NCBI Taxonomy" id="29730"/>
    <lineage>
        <taxon>Eukaryota</taxon>
        <taxon>Viridiplantae</taxon>
        <taxon>Streptophyta</taxon>
        <taxon>Embryophyta</taxon>
        <taxon>Tracheophyta</taxon>
        <taxon>Spermatophyta</taxon>
        <taxon>Magnoliopsida</taxon>
        <taxon>eudicotyledons</taxon>
        <taxon>Gunneridae</taxon>
        <taxon>Pentapetalae</taxon>
        <taxon>rosids</taxon>
        <taxon>malvids</taxon>
        <taxon>Malvales</taxon>
        <taxon>Malvaceae</taxon>
        <taxon>Malvoideae</taxon>
        <taxon>Gossypium</taxon>
    </lineage>
</organism>
<sequence>MAECLPRSRTPLISWTSSPSKARLALVLTPTIFPSGLSTYFSNRVAPAPKEEKVLTEILGLPNLFLNSALNQHPWSEKVSFYRSSRIPKFLFRQVVPFYQRSQRLFHFPTTIIGVSILTIGEAYYRQRFIFNSLYISIN</sequence>
<name>A0A0D2VL20_GOSRA</name>
<dbReference type="EMBL" id="CM001750">
    <property type="protein sequence ID" value="KJB71160.1"/>
    <property type="molecule type" value="Genomic_DNA"/>
</dbReference>
<reference evidence="1 2" key="1">
    <citation type="journal article" date="2012" name="Nature">
        <title>Repeated polyploidization of Gossypium genomes and the evolution of spinnable cotton fibres.</title>
        <authorList>
            <person name="Paterson A.H."/>
            <person name="Wendel J.F."/>
            <person name="Gundlach H."/>
            <person name="Guo H."/>
            <person name="Jenkins J."/>
            <person name="Jin D."/>
            <person name="Llewellyn D."/>
            <person name="Showmaker K.C."/>
            <person name="Shu S."/>
            <person name="Udall J."/>
            <person name="Yoo M.J."/>
            <person name="Byers R."/>
            <person name="Chen W."/>
            <person name="Doron-Faigenboim A."/>
            <person name="Duke M.V."/>
            <person name="Gong L."/>
            <person name="Grimwood J."/>
            <person name="Grover C."/>
            <person name="Grupp K."/>
            <person name="Hu G."/>
            <person name="Lee T.H."/>
            <person name="Li J."/>
            <person name="Lin L."/>
            <person name="Liu T."/>
            <person name="Marler B.S."/>
            <person name="Page J.T."/>
            <person name="Roberts A.W."/>
            <person name="Romanel E."/>
            <person name="Sanders W.S."/>
            <person name="Szadkowski E."/>
            <person name="Tan X."/>
            <person name="Tang H."/>
            <person name="Xu C."/>
            <person name="Wang J."/>
            <person name="Wang Z."/>
            <person name="Zhang D."/>
            <person name="Zhang L."/>
            <person name="Ashrafi H."/>
            <person name="Bedon F."/>
            <person name="Bowers J.E."/>
            <person name="Brubaker C.L."/>
            <person name="Chee P.W."/>
            <person name="Das S."/>
            <person name="Gingle A.R."/>
            <person name="Haigler C.H."/>
            <person name="Harker D."/>
            <person name="Hoffmann L.V."/>
            <person name="Hovav R."/>
            <person name="Jones D.C."/>
            <person name="Lemke C."/>
            <person name="Mansoor S."/>
            <person name="ur Rahman M."/>
            <person name="Rainville L.N."/>
            <person name="Rambani A."/>
            <person name="Reddy U.K."/>
            <person name="Rong J.K."/>
            <person name="Saranga Y."/>
            <person name="Scheffler B.E."/>
            <person name="Scheffler J.A."/>
            <person name="Stelly D.M."/>
            <person name="Triplett B.A."/>
            <person name="Van Deynze A."/>
            <person name="Vaslin M.F."/>
            <person name="Waghmare V.N."/>
            <person name="Walford S.A."/>
            <person name="Wright R.J."/>
            <person name="Zaki E.A."/>
            <person name="Zhang T."/>
            <person name="Dennis E.S."/>
            <person name="Mayer K.F."/>
            <person name="Peterson D.G."/>
            <person name="Rokhsar D.S."/>
            <person name="Wang X."/>
            <person name="Schmutz J."/>
        </authorList>
    </citation>
    <scope>NUCLEOTIDE SEQUENCE [LARGE SCALE GENOMIC DNA]</scope>
</reference>
<protein>
    <submittedName>
        <fullName evidence="1">Uncharacterized protein</fullName>
    </submittedName>
</protein>
<gene>
    <name evidence="1" type="ORF">B456_011G108800</name>
</gene>